<protein>
    <submittedName>
        <fullName evidence="1">Uncharacterized protein</fullName>
    </submittedName>
</protein>
<gene>
    <name evidence="1" type="ORF">Dfulv_09330</name>
</gene>
<accession>A0ABY5W8M0</accession>
<keyword evidence="2" id="KW-1185">Reference proteome</keyword>
<organism evidence="1 2">
    <name type="scientific">Dactylosporangium fulvum</name>
    <dbReference type="NCBI Taxonomy" id="53359"/>
    <lineage>
        <taxon>Bacteria</taxon>
        <taxon>Bacillati</taxon>
        <taxon>Actinomycetota</taxon>
        <taxon>Actinomycetes</taxon>
        <taxon>Micromonosporales</taxon>
        <taxon>Micromonosporaceae</taxon>
        <taxon>Dactylosporangium</taxon>
    </lineage>
</organism>
<reference evidence="1" key="2">
    <citation type="submission" date="2022-09" db="EMBL/GenBank/DDBJ databases">
        <title>Biosynthetic gene clusters of Dactylosporangioum fulvum.</title>
        <authorList>
            <person name="Caradec T."/>
        </authorList>
    </citation>
    <scope>NUCLEOTIDE SEQUENCE</scope>
    <source>
        <strain evidence="1">NRRL B-16292</strain>
    </source>
</reference>
<dbReference type="EMBL" id="CP073720">
    <property type="protein sequence ID" value="UWP84416.1"/>
    <property type="molecule type" value="Genomic_DNA"/>
</dbReference>
<reference evidence="1" key="1">
    <citation type="submission" date="2021-04" db="EMBL/GenBank/DDBJ databases">
        <authorList>
            <person name="Hartkoorn R.C."/>
            <person name="Beaudoing E."/>
            <person name="Hot D."/>
        </authorList>
    </citation>
    <scope>NUCLEOTIDE SEQUENCE</scope>
    <source>
        <strain evidence="1">NRRL B-16292</strain>
    </source>
</reference>
<evidence type="ECO:0000313" key="2">
    <source>
        <dbReference type="Proteomes" id="UP001059617"/>
    </source>
</evidence>
<proteinExistence type="predicted"/>
<evidence type="ECO:0000313" key="1">
    <source>
        <dbReference type="EMBL" id="UWP84416.1"/>
    </source>
</evidence>
<dbReference type="RefSeq" id="WP_259862261.1">
    <property type="nucleotide sequence ID" value="NZ_BAAAST010000005.1"/>
</dbReference>
<dbReference type="Proteomes" id="UP001059617">
    <property type="component" value="Chromosome"/>
</dbReference>
<sequence length="158" mass="17015">MTTTSWRHLPPPARAIATAATAAVDAARERDKDAFETAAEQLGALDAEQVGLVLGVVVRSLLEDLHPDGLDGDDIRAALERAVRSAGEWQDVDPQVMVVLLVGALGVHEQGDDDQRPSPRDLARHAPLLVADLLGHRSFATYLGNAFTEIERSQVHDV</sequence>
<name>A0ABY5W8M0_9ACTN</name>